<dbReference type="Proteomes" id="UP000006038">
    <property type="component" value="Chromosome 5"/>
</dbReference>
<evidence type="ECO:0000313" key="3">
    <source>
        <dbReference type="EnsemblPlants" id="OB05G34900.1"/>
    </source>
</evidence>
<feature type="transmembrane region" description="Helical" evidence="1">
    <location>
        <begin position="54"/>
        <end position="75"/>
    </location>
</feature>
<name>J3MA66_ORYBR</name>
<reference evidence="3" key="1">
    <citation type="journal article" date="2013" name="Nat. Commun.">
        <title>Whole-genome sequencing of Oryza brachyantha reveals mechanisms underlying Oryza genome evolution.</title>
        <authorList>
            <person name="Chen J."/>
            <person name="Huang Q."/>
            <person name="Gao D."/>
            <person name="Wang J."/>
            <person name="Lang Y."/>
            <person name="Liu T."/>
            <person name="Li B."/>
            <person name="Bai Z."/>
            <person name="Luis Goicoechea J."/>
            <person name="Liang C."/>
            <person name="Chen C."/>
            <person name="Zhang W."/>
            <person name="Sun S."/>
            <person name="Liao Y."/>
            <person name="Zhang X."/>
            <person name="Yang L."/>
            <person name="Song C."/>
            <person name="Wang M."/>
            <person name="Shi J."/>
            <person name="Liu G."/>
            <person name="Liu J."/>
            <person name="Zhou H."/>
            <person name="Zhou W."/>
            <person name="Yu Q."/>
            <person name="An N."/>
            <person name="Chen Y."/>
            <person name="Cai Q."/>
            <person name="Wang B."/>
            <person name="Liu B."/>
            <person name="Min J."/>
            <person name="Huang Y."/>
            <person name="Wu H."/>
            <person name="Li Z."/>
            <person name="Zhang Y."/>
            <person name="Yin Y."/>
            <person name="Song W."/>
            <person name="Jiang J."/>
            <person name="Jackson S.A."/>
            <person name="Wing R.A."/>
            <person name="Wang J."/>
            <person name="Chen M."/>
        </authorList>
    </citation>
    <scope>NUCLEOTIDE SEQUENCE [LARGE SCALE GENOMIC DNA]</scope>
    <source>
        <strain evidence="3">cv. IRGC 101232</strain>
    </source>
</reference>
<evidence type="ECO:0000313" key="4">
    <source>
        <dbReference type="Proteomes" id="UP000006038"/>
    </source>
</evidence>
<sequence>MLLLIFFAWWSHLMTHASWVDTQTHAKLYRHHVPITGNCTYHFTLSDNSFKFRALLKVTTTLFLLLLFFICLFSLPPLSSAVCQSWGLGE</sequence>
<evidence type="ECO:0000256" key="2">
    <source>
        <dbReference type="SAM" id="SignalP"/>
    </source>
</evidence>
<evidence type="ECO:0000256" key="1">
    <source>
        <dbReference type="SAM" id="Phobius"/>
    </source>
</evidence>
<keyword evidence="4" id="KW-1185">Reference proteome</keyword>
<keyword evidence="1" id="KW-1133">Transmembrane helix</keyword>
<reference evidence="3" key="2">
    <citation type="submission" date="2013-04" db="UniProtKB">
        <authorList>
            <consortium name="EnsemblPlants"/>
        </authorList>
    </citation>
    <scope>IDENTIFICATION</scope>
</reference>
<feature type="signal peptide" evidence="2">
    <location>
        <begin position="1"/>
        <end position="17"/>
    </location>
</feature>
<feature type="chain" id="PRO_5003774801" evidence="2">
    <location>
        <begin position="18"/>
        <end position="90"/>
    </location>
</feature>
<organism evidence="3">
    <name type="scientific">Oryza brachyantha</name>
    <name type="common">malo sina</name>
    <dbReference type="NCBI Taxonomy" id="4533"/>
    <lineage>
        <taxon>Eukaryota</taxon>
        <taxon>Viridiplantae</taxon>
        <taxon>Streptophyta</taxon>
        <taxon>Embryophyta</taxon>
        <taxon>Tracheophyta</taxon>
        <taxon>Spermatophyta</taxon>
        <taxon>Magnoliopsida</taxon>
        <taxon>Liliopsida</taxon>
        <taxon>Poales</taxon>
        <taxon>Poaceae</taxon>
        <taxon>BOP clade</taxon>
        <taxon>Oryzoideae</taxon>
        <taxon>Oryzeae</taxon>
        <taxon>Oryzinae</taxon>
        <taxon>Oryza</taxon>
    </lineage>
</organism>
<proteinExistence type="predicted"/>
<accession>J3MA66</accession>
<keyword evidence="2" id="KW-0732">Signal</keyword>
<keyword evidence="1" id="KW-0472">Membrane</keyword>
<keyword evidence="1" id="KW-0812">Transmembrane</keyword>
<dbReference type="EnsemblPlants" id="OB05G34900.1">
    <property type="protein sequence ID" value="OB05G34900.1"/>
    <property type="gene ID" value="OB05G34900"/>
</dbReference>
<protein>
    <submittedName>
        <fullName evidence="3">Uncharacterized protein</fullName>
    </submittedName>
</protein>
<dbReference type="HOGENOM" id="CLU_2444395_0_0_1"/>
<dbReference type="Gramene" id="OB05G34900.1">
    <property type="protein sequence ID" value="OB05G34900.1"/>
    <property type="gene ID" value="OB05G34900"/>
</dbReference>
<dbReference type="AlphaFoldDB" id="J3MA66"/>